<gene>
    <name evidence="2" type="ORF">FIBSPDRAFT_883471</name>
</gene>
<feature type="region of interest" description="Disordered" evidence="1">
    <location>
        <begin position="78"/>
        <end position="104"/>
    </location>
</feature>
<evidence type="ECO:0000256" key="1">
    <source>
        <dbReference type="SAM" id="MobiDB-lite"/>
    </source>
</evidence>
<dbReference type="Proteomes" id="UP000076532">
    <property type="component" value="Unassembled WGS sequence"/>
</dbReference>
<organism evidence="2 3">
    <name type="scientific">Athelia psychrophila</name>
    <dbReference type="NCBI Taxonomy" id="1759441"/>
    <lineage>
        <taxon>Eukaryota</taxon>
        <taxon>Fungi</taxon>
        <taxon>Dikarya</taxon>
        <taxon>Basidiomycota</taxon>
        <taxon>Agaricomycotina</taxon>
        <taxon>Agaricomycetes</taxon>
        <taxon>Agaricomycetidae</taxon>
        <taxon>Atheliales</taxon>
        <taxon>Atheliaceae</taxon>
        <taxon>Athelia</taxon>
    </lineage>
</organism>
<dbReference type="EMBL" id="KV417490">
    <property type="protein sequence ID" value="KZP31207.1"/>
    <property type="molecule type" value="Genomic_DNA"/>
</dbReference>
<sequence length="175" mass="18973">MTFKFVPTQTGAAHPNVKDIMNMEKIPQKCKSHPMSGPFIRSKLKLALHSKRPITVASTFPTASKGVSKSKVQKILGKENAPSASRKSESHLLPNVSSIKASKPSDCNRATLARDIIRALGFPQFLPANLSSTYESHVNTSNPLWESATPNTISNYNPETAAISSGFKDMNAGTY</sequence>
<accession>A0A166U1A3</accession>
<name>A0A166U1A3_9AGAM</name>
<protein>
    <submittedName>
        <fullName evidence="2">Uncharacterized protein</fullName>
    </submittedName>
</protein>
<evidence type="ECO:0000313" key="3">
    <source>
        <dbReference type="Proteomes" id="UP000076532"/>
    </source>
</evidence>
<proteinExistence type="predicted"/>
<keyword evidence="3" id="KW-1185">Reference proteome</keyword>
<reference evidence="2 3" key="1">
    <citation type="journal article" date="2016" name="Mol. Biol. Evol.">
        <title>Comparative Genomics of Early-Diverging Mushroom-Forming Fungi Provides Insights into the Origins of Lignocellulose Decay Capabilities.</title>
        <authorList>
            <person name="Nagy L.G."/>
            <person name="Riley R."/>
            <person name="Tritt A."/>
            <person name="Adam C."/>
            <person name="Daum C."/>
            <person name="Floudas D."/>
            <person name="Sun H."/>
            <person name="Yadav J.S."/>
            <person name="Pangilinan J."/>
            <person name="Larsson K.H."/>
            <person name="Matsuura K."/>
            <person name="Barry K."/>
            <person name="Labutti K."/>
            <person name="Kuo R."/>
            <person name="Ohm R.A."/>
            <person name="Bhattacharya S.S."/>
            <person name="Shirouzu T."/>
            <person name="Yoshinaga Y."/>
            <person name="Martin F.M."/>
            <person name="Grigoriev I.V."/>
            <person name="Hibbett D.S."/>
        </authorList>
    </citation>
    <scope>NUCLEOTIDE SEQUENCE [LARGE SCALE GENOMIC DNA]</scope>
    <source>
        <strain evidence="2 3">CBS 109695</strain>
    </source>
</reference>
<dbReference type="AlphaFoldDB" id="A0A166U1A3"/>
<evidence type="ECO:0000313" key="2">
    <source>
        <dbReference type="EMBL" id="KZP31207.1"/>
    </source>
</evidence>